<organism evidence="6 7">
    <name type="scientific">Simonsiella muelleri ATCC 29453</name>
    <dbReference type="NCBI Taxonomy" id="641147"/>
    <lineage>
        <taxon>Bacteria</taxon>
        <taxon>Pseudomonadati</taxon>
        <taxon>Pseudomonadota</taxon>
        <taxon>Betaproteobacteria</taxon>
        <taxon>Neisseriales</taxon>
        <taxon>Neisseriaceae</taxon>
        <taxon>Simonsiella</taxon>
    </lineage>
</organism>
<reference evidence="6 7" key="2">
    <citation type="submission" date="2011-10" db="EMBL/GenBank/DDBJ databases">
        <title>The Genome Sequence of Simonsiella muelleri ATCC 29453.</title>
        <authorList>
            <consortium name="The Broad Institute Genome Sequencing Platform"/>
            <consortium name="The Broad Institute Genome Sequencing Center for Infectious Disease"/>
            <person name="Earl A."/>
            <person name="Ward D."/>
            <person name="Feldgarden M."/>
            <person name="Gevers D."/>
            <person name="Izard J."/>
            <person name="Baranova O.V."/>
            <person name="Blanton J.M."/>
            <person name="Tanner A.C."/>
            <person name="Dewhirst F."/>
            <person name="Young S.K."/>
            <person name="Zeng Q."/>
            <person name="Gargeya S."/>
            <person name="Fitzgerald M."/>
            <person name="Haas B."/>
            <person name="Abouelleil A."/>
            <person name="Alvarado L."/>
            <person name="Arachchi H.M."/>
            <person name="Berlin A."/>
            <person name="Brown A."/>
            <person name="Chapman S.B."/>
            <person name="Chen Z."/>
            <person name="Dunbar C."/>
            <person name="Freedman E."/>
            <person name="Gearin G."/>
            <person name="Goldberg J."/>
            <person name="Griggs A."/>
            <person name="Gujja S."/>
            <person name="Heiman D."/>
            <person name="Howarth C."/>
            <person name="Larson L."/>
            <person name="Lui A."/>
            <person name="MacDonald P.J.P."/>
            <person name="Montmayeur A."/>
            <person name="Murphy C."/>
            <person name="Neiman D."/>
            <person name="Pearson M."/>
            <person name="Priest M."/>
            <person name="Roberts A."/>
            <person name="Saif S."/>
            <person name="Shea T."/>
            <person name="Shenoy N."/>
            <person name="Sisk P."/>
            <person name="Stolte C."/>
            <person name="Sykes S."/>
            <person name="Wortman J."/>
            <person name="Nusbaum C."/>
            <person name="Birren B."/>
        </authorList>
    </citation>
    <scope>NUCLEOTIDE SEQUENCE [LARGE SCALE GENOMIC DNA]</scope>
    <source>
        <strain evidence="6 7">ATCC 29453</strain>
    </source>
</reference>
<dbReference type="KEGG" id="smur:BWP33_04715"/>
<feature type="binding site" evidence="5">
    <location>
        <position position="65"/>
    </location>
    <ligand>
        <name>a divalent metal cation</name>
        <dbReference type="ChEBI" id="CHEBI:60240"/>
        <label>1</label>
    </ligand>
</feature>
<dbReference type="Pfam" id="PF01784">
    <property type="entry name" value="DUF34_NIF3"/>
    <property type="match status" value="1"/>
</dbReference>
<feature type="binding site" evidence="5">
    <location>
        <position position="218"/>
    </location>
    <ligand>
        <name>a divalent metal cation</name>
        <dbReference type="ChEBI" id="CHEBI:60240"/>
        <label>1</label>
    </ligand>
</feature>
<keyword evidence="4 5" id="KW-0479">Metal-binding</keyword>
<dbReference type="OrthoDB" id="9800881at2"/>
<dbReference type="NCBIfam" id="TIGR00486">
    <property type="entry name" value="YbgI_SA1388"/>
    <property type="match status" value="1"/>
</dbReference>
<reference evidence="6 7" key="1">
    <citation type="submission" date="2010-03" db="EMBL/GenBank/DDBJ databases">
        <authorList>
            <consortium name="The Broad Institute Genome Sequencing Platform"/>
            <person name="Ward D."/>
            <person name="Earl A."/>
            <person name="Feldgarden M."/>
            <person name="Gevers D."/>
            <person name="Young S."/>
            <person name="Zeng Q."/>
            <person name="Koehrsen M."/>
            <person name="Alvarado L."/>
            <person name="Berlin A.M."/>
            <person name="Borenstein D."/>
            <person name="Chapman S.B."/>
            <person name="Chen Z."/>
            <person name="Engels R."/>
            <person name="Freedman E."/>
            <person name="Gellesch M."/>
            <person name="Goldberg J."/>
            <person name="Griggs A."/>
            <person name="Gujja S."/>
            <person name="Heilman E.R."/>
            <person name="Heiman D.I."/>
            <person name="Hepburn T.A."/>
            <person name="Howarth C."/>
            <person name="Jen D."/>
            <person name="Larson L."/>
            <person name="Mehta T."/>
            <person name="Park D."/>
            <person name="Pearson M."/>
            <person name="Richards J."/>
            <person name="Roberts A."/>
            <person name="Saif S."/>
            <person name="Shea T.D."/>
            <person name="Shenoy N."/>
            <person name="Sisk P."/>
            <person name="Stolte C."/>
            <person name="Sykes S.N."/>
            <person name="Walk T."/>
            <person name="White J."/>
            <person name="Yandava C."/>
            <person name="Izard J."/>
            <person name="Baranova O.V."/>
            <person name="Blanton J.M."/>
            <person name="Tanner A.C."/>
            <person name="Dewhirst F."/>
            <person name="Haas B."/>
            <person name="Nusbaum C."/>
            <person name="Birren B."/>
        </authorList>
    </citation>
    <scope>NUCLEOTIDE SEQUENCE [LARGE SCALE GENOMIC DNA]</scope>
    <source>
        <strain evidence="6 7">ATCC 29453</strain>
    </source>
</reference>
<dbReference type="InterPro" id="IPR036069">
    <property type="entry name" value="DUF34/NIF3_sf"/>
</dbReference>
<accession>V9HMA1</accession>
<evidence type="ECO:0000313" key="6">
    <source>
        <dbReference type="EMBL" id="EFG30997.1"/>
    </source>
</evidence>
<feature type="binding site" evidence="5">
    <location>
        <position position="102"/>
    </location>
    <ligand>
        <name>a divalent metal cation</name>
        <dbReference type="ChEBI" id="CHEBI:60240"/>
        <label>1</label>
    </ligand>
</feature>
<dbReference type="Proteomes" id="UP000017813">
    <property type="component" value="Unassembled WGS sequence"/>
</dbReference>
<dbReference type="RefSeq" id="WP_002641710.1">
    <property type="nucleotide sequence ID" value="NZ_CP019448.1"/>
</dbReference>
<dbReference type="GO" id="GO:0005737">
    <property type="term" value="C:cytoplasm"/>
    <property type="evidence" value="ECO:0007669"/>
    <property type="project" value="TreeGrafter"/>
</dbReference>
<comment type="caution">
    <text evidence="6">The sequence shown here is derived from an EMBL/GenBank/DDBJ whole genome shotgun (WGS) entry which is preliminary data.</text>
</comment>
<dbReference type="AlphaFoldDB" id="V9HMA1"/>
<dbReference type="HOGENOM" id="CLU_037423_3_0_4"/>
<evidence type="ECO:0000313" key="7">
    <source>
        <dbReference type="Proteomes" id="UP000017813"/>
    </source>
</evidence>
<evidence type="ECO:0000256" key="1">
    <source>
        <dbReference type="ARBA" id="ARBA00006964"/>
    </source>
</evidence>
<feature type="binding site" evidence="5">
    <location>
        <position position="222"/>
    </location>
    <ligand>
        <name>a divalent metal cation</name>
        <dbReference type="ChEBI" id="CHEBI:60240"/>
        <label>1</label>
    </ligand>
</feature>
<gene>
    <name evidence="6" type="ORF">HMPREF9021_01225</name>
</gene>
<protein>
    <recommendedName>
        <fullName evidence="3">GTP cyclohydrolase 1 type 2 homolog</fullName>
    </recommendedName>
</protein>
<dbReference type="STRING" id="641147.HMPREF9021_01225"/>
<evidence type="ECO:0000256" key="2">
    <source>
        <dbReference type="ARBA" id="ARBA00011643"/>
    </source>
</evidence>
<dbReference type="FunFam" id="3.40.1390.30:FF:000002">
    <property type="entry name" value="Nif3-like dinuclear metal center protein"/>
    <property type="match status" value="1"/>
</dbReference>
<dbReference type="PANTHER" id="PTHR13799:SF14">
    <property type="entry name" value="GTP CYCLOHYDROLASE 1 TYPE 2 HOMOLOG"/>
    <property type="match status" value="1"/>
</dbReference>
<comment type="subunit">
    <text evidence="2">Homohexamer.</text>
</comment>
<dbReference type="InterPro" id="IPR002678">
    <property type="entry name" value="DUF34/NIF3"/>
</dbReference>
<feature type="binding site" evidence="5">
    <location>
        <position position="64"/>
    </location>
    <ligand>
        <name>a divalent metal cation</name>
        <dbReference type="ChEBI" id="CHEBI:60240"/>
        <label>2</label>
    </ligand>
</feature>
<dbReference type="eggNOG" id="COG0327">
    <property type="taxonomic scope" value="Bacteria"/>
</dbReference>
<dbReference type="GO" id="GO:0046872">
    <property type="term" value="F:metal ion binding"/>
    <property type="evidence" value="ECO:0007669"/>
    <property type="project" value="UniProtKB-KW"/>
</dbReference>
<dbReference type="SUPFAM" id="SSF102705">
    <property type="entry name" value="NIF3 (NGG1p interacting factor 3)-like"/>
    <property type="match status" value="1"/>
</dbReference>
<evidence type="ECO:0000256" key="5">
    <source>
        <dbReference type="PIRSR" id="PIRSR602678-1"/>
    </source>
</evidence>
<sequence length="250" mass="27327">MANRQDILNWCNTNLRTEQFKDYAPNGLQVEGADDIHTIVTAVTASYAAIEFAVQQGAQMLLVHHGMFWKSELATITGWKRERIALLLKNNVNLVGYHLPLDAHPQWGNNVQLAQQCGWQLESTFGEQNLMNLGTLPDNQNTLAKLAAHLENVLQRKPVCVGNLSGSLKKVAWCTGGAQGFFQAAVDAGADVYITGEISEAQYHLANETGLAFISAGHHATERYGVQALGAALVRDFGVQAHFFDEANPV</sequence>
<proteinExistence type="inferred from homology"/>
<evidence type="ECO:0000256" key="4">
    <source>
        <dbReference type="ARBA" id="ARBA00022723"/>
    </source>
</evidence>
<keyword evidence="7" id="KW-1185">Reference proteome</keyword>
<evidence type="ECO:0000256" key="3">
    <source>
        <dbReference type="ARBA" id="ARBA00022112"/>
    </source>
</evidence>
<dbReference type="EMBL" id="ADCY02000023">
    <property type="protein sequence ID" value="EFG30997.1"/>
    <property type="molecule type" value="Genomic_DNA"/>
</dbReference>
<name>V9HMA1_9NEIS</name>
<dbReference type="PANTHER" id="PTHR13799">
    <property type="entry name" value="NGG1 INTERACTING FACTOR 3"/>
    <property type="match status" value="1"/>
</dbReference>
<dbReference type="Gene3D" id="3.40.1390.30">
    <property type="entry name" value="NIF3 (NGG1p interacting factor 3)-like"/>
    <property type="match status" value="2"/>
</dbReference>
<comment type="similarity">
    <text evidence="1">Belongs to the GTP cyclohydrolase I type 2/NIF3 family.</text>
</comment>